<dbReference type="GO" id="GO:0009279">
    <property type="term" value="C:cell outer membrane"/>
    <property type="evidence" value="ECO:0007669"/>
    <property type="project" value="TreeGrafter"/>
</dbReference>
<dbReference type="InterPro" id="IPR011050">
    <property type="entry name" value="Pectin_lyase_fold/virulence"/>
</dbReference>
<keyword evidence="9" id="KW-1185">Reference proteome</keyword>
<dbReference type="PANTHER" id="PTHR31321">
    <property type="entry name" value="ACYL-COA THIOESTER HYDROLASE YBHC-RELATED"/>
    <property type="match status" value="1"/>
</dbReference>
<evidence type="ECO:0000256" key="6">
    <source>
        <dbReference type="SAM" id="MobiDB-lite"/>
    </source>
</evidence>
<keyword evidence="2 5" id="KW-0378">Hydrolase</keyword>
<dbReference type="GO" id="GO:0030599">
    <property type="term" value="F:pectinesterase activity"/>
    <property type="evidence" value="ECO:0007669"/>
    <property type="project" value="UniProtKB-UniRule"/>
</dbReference>
<comment type="similarity">
    <text evidence="1">Belongs to the pectinesterase family.</text>
</comment>
<evidence type="ECO:0000256" key="4">
    <source>
        <dbReference type="PROSITE-ProRule" id="PRU10040"/>
    </source>
</evidence>
<proteinExistence type="inferred from homology"/>
<sequence length="369" mass="39712">MRLHSPRTSLPFALLPCLLAMAPAAAAMQTQDIEGQVIVVAADGSGDYTTVQAAVDAAPAYSSERVTVLIEPGVYHQPLTIPQSKRNLTLAGASGDPREVVISCDRAAGTPRPEGGTYGTSGSACTVISGNDVHAYGLTFANTWDRLAHPEIAGTQAVAVRTTGDRLVFGNVRFLGHQDTLYANSPNDATPARQYYYNCYIEGDVDFIFGRGTAVFDGCEIRSLDRGSDSNNGFVTAPSTPAAFAYGFLITRSCFTSDAPPDTVYLGRPWVPSSNPTVQPQVLIRDSWLGRQFKDQGWVAMTADIDWRNYRLREYRNFGPGAHVTDDRPQMGDEEAALHTPADFLAGNDGWNPVRPGPPAPPVCLARGQ</sequence>
<gene>
    <name evidence="8" type="ORF">J5837_15105</name>
</gene>
<evidence type="ECO:0000256" key="2">
    <source>
        <dbReference type="ARBA" id="ARBA00022801"/>
    </source>
</evidence>
<dbReference type="EC" id="3.1.1.11" evidence="5"/>
<dbReference type="Gene3D" id="2.160.20.10">
    <property type="entry name" value="Single-stranded right-handed beta-helix, Pectin lyase-like"/>
    <property type="match status" value="1"/>
</dbReference>
<dbReference type="AlphaFoldDB" id="A0A940X681"/>
<organism evidence="8 9">
    <name type="scientific">Pseudoxanthomonas helianthi</name>
    <dbReference type="NCBI Taxonomy" id="1453541"/>
    <lineage>
        <taxon>Bacteria</taxon>
        <taxon>Pseudomonadati</taxon>
        <taxon>Pseudomonadota</taxon>
        <taxon>Gammaproteobacteria</taxon>
        <taxon>Lysobacterales</taxon>
        <taxon>Lysobacteraceae</taxon>
        <taxon>Pseudoxanthomonas</taxon>
    </lineage>
</organism>
<feature type="chain" id="PRO_5038173030" description="Pectinesterase" evidence="5">
    <location>
        <begin position="27"/>
        <end position="369"/>
    </location>
</feature>
<dbReference type="InterPro" id="IPR000070">
    <property type="entry name" value="Pectinesterase_cat"/>
</dbReference>
<reference evidence="8" key="1">
    <citation type="journal article" date="2016" name="Int. J. Syst. Evol. Microbiol.">
        <title>Pseudoxanthomonas helianthi sp. nov., isolated from roots of Jerusalem artichoke (Helianthus tuberosus).</title>
        <authorList>
            <person name="Kittiwongwattana C."/>
            <person name="Thawai C."/>
        </authorList>
    </citation>
    <scope>NUCLEOTIDE SEQUENCE</scope>
    <source>
        <strain evidence="8">110414</strain>
    </source>
</reference>
<dbReference type="SUPFAM" id="SSF51126">
    <property type="entry name" value="Pectin lyase-like"/>
    <property type="match status" value="1"/>
</dbReference>
<dbReference type="RefSeq" id="WP_210537617.1">
    <property type="nucleotide sequence ID" value="NZ_JAGKTC010000004.1"/>
</dbReference>
<evidence type="ECO:0000259" key="7">
    <source>
        <dbReference type="Pfam" id="PF01095"/>
    </source>
</evidence>
<reference evidence="8" key="2">
    <citation type="submission" date="2021-03" db="EMBL/GenBank/DDBJ databases">
        <authorList>
            <person name="Cao W."/>
        </authorList>
    </citation>
    <scope>NUCLEOTIDE SEQUENCE</scope>
    <source>
        <strain evidence="8">110414</strain>
    </source>
</reference>
<evidence type="ECO:0000256" key="5">
    <source>
        <dbReference type="RuleBase" id="RU000589"/>
    </source>
</evidence>
<keyword evidence="5" id="KW-0732">Signal</keyword>
<feature type="domain" description="Pectinesterase catalytic" evidence="7">
    <location>
        <begin position="38"/>
        <end position="346"/>
    </location>
</feature>
<dbReference type="PROSITE" id="PS00503">
    <property type="entry name" value="PECTINESTERASE_2"/>
    <property type="match status" value="1"/>
</dbReference>
<feature type="region of interest" description="Disordered" evidence="6">
    <location>
        <begin position="347"/>
        <end position="369"/>
    </location>
</feature>
<comment type="catalytic activity">
    <reaction evidence="5">
        <text>[(1-&gt;4)-alpha-D-galacturonosyl methyl ester](n) + n H2O = [(1-&gt;4)-alpha-D-galacturonosyl](n) + n methanol + n H(+)</text>
        <dbReference type="Rhea" id="RHEA:22380"/>
        <dbReference type="Rhea" id="RHEA-COMP:14570"/>
        <dbReference type="Rhea" id="RHEA-COMP:14573"/>
        <dbReference type="ChEBI" id="CHEBI:15377"/>
        <dbReference type="ChEBI" id="CHEBI:15378"/>
        <dbReference type="ChEBI" id="CHEBI:17790"/>
        <dbReference type="ChEBI" id="CHEBI:140522"/>
        <dbReference type="ChEBI" id="CHEBI:140523"/>
        <dbReference type="EC" id="3.1.1.11"/>
    </reaction>
</comment>
<evidence type="ECO:0000313" key="9">
    <source>
        <dbReference type="Proteomes" id="UP000673447"/>
    </source>
</evidence>
<dbReference type="Pfam" id="PF01095">
    <property type="entry name" value="Pectinesterase"/>
    <property type="match status" value="1"/>
</dbReference>
<evidence type="ECO:0000256" key="3">
    <source>
        <dbReference type="ARBA" id="ARBA00023085"/>
    </source>
</evidence>
<dbReference type="InterPro" id="IPR033131">
    <property type="entry name" value="Pectinesterase_Asp_AS"/>
</dbReference>
<evidence type="ECO:0000256" key="1">
    <source>
        <dbReference type="ARBA" id="ARBA00008891"/>
    </source>
</evidence>
<name>A0A940X681_9GAMM</name>
<feature type="signal peptide" evidence="5">
    <location>
        <begin position="1"/>
        <end position="26"/>
    </location>
</feature>
<feature type="active site" evidence="4">
    <location>
        <position position="206"/>
    </location>
</feature>
<dbReference type="PANTHER" id="PTHR31321:SF57">
    <property type="entry name" value="PECTINESTERASE 53-RELATED"/>
    <property type="match status" value="1"/>
</dbReference>
<protein>
    <recommendedName>
        <fullName evidence="5">Pectinesterase</fullName>
        <ecNumber evidence="5">3.1.1.11</ecNumber>
    </recommendedName>
</protein>
<accession>A0A940X681</accession>
<dbReference type="InterPro" id="IPR012334">
    <property type="entry name" value="Pectin_lyas_fold"/>
</dbReference>
<comment type="caution">
    <text evidence="8">The sequence shown here is derived from an EMBL/GenBank/DDBJ whole genome shotgun (WGS) entry which is preliminary data.</text>
</comment>
<dbReference type="GO" id="GO:0042545">
    <property type="term" value="P:cell wall modification"/>
    <property type="evidence" value="ECO:0007669"/>
    <property type="project" value="UniProtKB-UniRule"/>
</dbReference>
<dbReference type="Proteomes" id="UP000673447">
    <property type="component" value="Unassembled WGS sequence"/>
</dbReference>
<evidence type="ECO:0000313" key="8">
    <source>
        <dbReference type="EMBL" id="MBP3985737.1"/>
    </source>
</evidence>
<keyword evidence="3 5" id="KW-0063">Aspartyl esterase</keyword>
<comment type="pathway">
    <text evidence="5">Glycan metabolism; pectin degradation; 2-dehydro-3-deoxy-D-gluconate from pectin: step 1/5.</text>
</comment>
<dbReference type="GO" id="GO:0045490">
    <property type="term" value="P:pectin catabolic process"/>
    <property type="evidence" value="ECO:0007669"/>
    <property type="project" value="UniProtKB-UniRule"/>
</dbReference>
<dbReference type="EMBL" id="JAGKTC010000004">
    <property type="protein sequence ID" value="MBP3985737.1"/>
    <property type="molecule type" value="Genomic_DNA"/>
</dbReference>